<reference evidence="3" key="1">
    <citation type="journal article" date="2017" name="Nat. Ecol. Evol.">
        <title>Genome expansion and lineage-specific genetic innovations in the forest pathogenic fungi Armillaria.</title>
        <authorList>
            <person name="Sipos G."/>
            <person name="Prasanna A.N."/>
            <person name="Walter M.C."/>
            <person name="O'Connor E."/>
            <person name="Balint B."/>
            <person name="Krizsan K."/>
            <person name="Kiss B."/>
            <person name="Hess J."/>
            <person name="Varga T."/>
            <person name="Slot J."/>
            <person name="Riley R."/>
            <person name="Boka B."/>
            <person name="Rigling D."/>
            <person name="Barry K."/>
            <person name="Lee J."/>
            <person name="Mihaltcheva S."/>
            <person name="LaButti K."/>
            <person name="Lipzen A."/>
            <person name="Waldron R."/>
            <person name="Moloney N.M."/>
            <person name="Sperisen C."/>
            <person name="Kredics L."/>
            <person name="Vagvoelgyi C."/>
            <person name="Patrignani A."/>
            <person name="Fitzpatrick D."/>
            <person name="Nagy I."/>
            <person name="Doyle S."/>
            <person name="Anderson J.B."/>
            <person name="Grigoriev I.V."/>
            <person name="Gueldener U."/>
            <person name="Muensterkoetter M."/>
            <person name="Nagy L.G."/>
        </authorList>
    </citation>
    <scope>NUCLEOTIDE SEQUENCE [LARGE SCALE GENOMIC DNA]</scope>
    <source>
        <strain evidence="3">C18/9</strain>
    </source>
</reference>
<organism evidence="2 3">
    <name type="scientific">Armillaria ostoyae</name>
    <name type="common">Armillaria root rot fungus</name>
    <dbReference type="NCBI Taxonomy" id="47428"/>
    <lineage>
        <taxon>Eukaryota</taxon>
        <taxon>Fungi</taxon>
        <taxon>Dikarya</taxon>
        <taxon>Basidiomycota</taxon>
        <taxon>Agaricomycotina</taxon>
        <taxon>Agaricomycetes</taxon>
        <taxon>Agaricomycetidae</taxon>
        <taxon>Agaricales</taxon>
        <taxon>Marasmiineae</taxon>
        <taxon>Physalacriaceae</taxon>
        <taxon>Armillaria</taxon>
    </lineage>
</organism>
<dbReference type="AlphaFoldDB" id="A0A284SD32"/>
<dbReference type="OrthoDB" id="433924at2759"/>
<evidence type="ECO:0000259" key="1">
    <source>
        <dbReference type="PROSITE" id="PS50013"/>
    </source>
</evidence>
<dbReference type="GO" id="GO:0006338">
    <property type="term" value="P:chromatin remodeling"/>
    <property type="evidence" value="ECO:0007669"/>
    <property type="project" value="UniProtKB-ARBA"/>
</dbReference>
<protein>
    <recommendedName>
        <fullName evidence="1">Chromo domain-containing protein</fullName>
    </recommendedName>
</protein>
<proteinExistence type="predicted"/>
<dbReference type="SMART" id="SM00298">
    <property type="entry name" value="CHROMO"/>
    <property type="match status" value="1"/>
</dbReference>
<dbReference type="PROSITE" id="PS50013">
    <property type="entry name" value="CHROMO_2"/>
    <property type="match status" value="1"/>
</dbReference>
<dbReference type="InterPro" id="IPR023780">
    <property type="entry name" value="Chromo_domain"/>
</dbReference>
<dbReference type="Gene3D" id="2.40.50.40">
    <property type="match status" value="1"/>
</dbReference>
<dbReference type="Proteomes" id="UP000219338">
    <property type="component" value="Unassembled WGS sequence"/>
</dbReference>
<dbReference type="Pfam" id="PF00385">
    <property type="entry name" value="Chromo"/>
    <property type="match status" value="1"/>
</dbReference>
<accession>A0A284SD32</accession>
<dbReference type="InterPro" id="IPR016197">
    <property type="entry name" value="Chromo-like_dom_sf"/>
</dbReference>
<name>A0A284SD32_ARMOS</name>
<dbReference type="STRING" id="47428.A0A284SD32"/>
<dbReference type="InterPro" id="IPR000953">
    <property type="entry name" value="Chromo/chromo_shadow_dom"/>
</dbReference>
<gene>
    <name evidence="2" type="ORF">ARMOST_22526</name>
</gene>
<evidence type="ECO:0000313" key="3">
    <source>
        <dbReference type="Proteomes" id="UP000219338"/>
    </source>
</evidence>
<dbReference type="EMBL" id="FUEG01000076">
    <property type="protein sequence ID" value="SJL18924.1"/>
    <property type="molecule type" value="Genomic_DNA"/>
</dbReference>
<feature type="domain" description="Chromo" evidence="1">
    <location>
        <begin position="52"/>
        <end position="121"/>
    </location>
</feature>
<dbReference type="SUPFAM" id="SSF54160">
    <property type="entry name" value="Chromo domain-like"/>
    <property type="match status" value="1"/>
</dbReference>
<keyword evidence="3" id="KW-1185">Reference proteome</keyword>
<evidence type="ECO:0000313" key="2">
    <source>
        <dbReference type="EMBL" id="SJL18924.1"/>
    </source>
</evidence>
<sequence>MILYGCNPQIIPDSPRPANSKVPAASDFSKAMAKIHKETETALEEATGQMKWELEEVLDSKMRKIRSKRGQPATTVVDYFVKWKGWTREHNSWVAESDMGNTEEAIANYEKKVAIRNKTVARLHLGKITTPKSHSPLAFFIDHKYKNGDFLYLAQ</sequence>
<dbReference type="CDD" id="cd00024">
    <property type="entry name" value="CD_CSD"/>
    <property type="match status" value="1"/>
</dbReference>